<feature type="non-terminal residue" evidence="3">
    <location>
        <position position="160"/>
    </location>
</feature>
<evidence type="ECO:0000259" key="2">
    <source>
        <dbReference type="Pfam" id="PF03466"/>
    </source>
</evidence>
<dbReference type="AlphaFoldDB" id="T0ZV79"/>
<dbReference type="InterPro" id="IPR058163">
    <property type="entry name" value="LysR-type_TF_proteobact-type"/>
</dbReference>
<reference evidence="3" key="1">
    <citation type="submission" date="2013-08" db="EMBL/GenBank/DDBJ databases">
        <authorList>
            <person name="Mendez C."/>
            <person name="Richter M."/>
            <person name="Ferrer M."/>
            <person name="Sanchez J."/>
        </authorList>
    </citation>
    <scope>NUCLEOTIDE SEQUENCE</scope>
</reference>
<evidence type="ECO:0000256" key="1">
    <source>
        <dbReference type="ARBA" id="ARBA00009437"/>
    </source>
</evidence>
<dbReference type="GO" id="GO:0003700">
    <property type="term" value="F:DNA-binding transcription factor activity"/>
    <property type="evidence" value="ECO:0007669"/>
    <property type="project" value="TreeGrafter"/>
</dbReference>
<dbReference type="SUPFAM" id="SSF53850">
    <property type="entry name" value="Periplasmic binding protein-like II"/>
    <property type="match status" value="1"/>
</dbReference>
<dbReference type="GO" id="GO:0043565">
    <property type="term" value="F:sequence-specific DNA binding"/>
    <property type="evidence" value="ECO:0007669"/>
    <property type="project" value="TreeGrafter"/>
</dbReference>
<proteinExistence type="inferred from homology"/>
<sequence>MHSAAAALERAAASQGLGVRGVVRVTASEVIGVEVLPPIIAGLREAHRDLQIELVLSNRMQDLLQREADLAVRMVRPDQASLIARRVGQIEVGLHATRHYLERHGTPESAEDLKGHTLIGFDQPTAFVHAASRSMSLQREAFALRATSDLAQLALIRCGA</sequence>
<comment type="caution">
    <text evidence="3">The sequence shown here is derived from an EMBL/GenBank/DDBJ whole genome shotgun (WGS) entry which is preliminary data.</text>
</comment>
<dbReference type="Pfam" id="PF03466">
    <property type="entry name" value="LysR_substrate"/>
    <property type="match status" value="1"/>
</dbReference>
<dbReference type="PANTHER" id="PTHR30537:SF3">
    <property type="entry name" value="TRANSCRIPTIONAL REGULATORY PROTEIN"/>
    <property type="match status" value="1"/>
</dbReference>
<feature type="domain" description="LysR substrate-binding" evidence="2">
    <location>
        <begin position="18"/>
        <end position="134"/>
    </location>
</feature>
<name>T0ZV79_9ZZZZ</name>
<dbReference type="Gene3D" id="3.40.190.290">
    <property type="match status" value="1"/>
</dbReference>
<dbReference type="GO" id="GO:0006351">
    <property type="term" value="P:DNA-templated transcription"/>
    <property type="evidence" value="ECO:0007669"/>
    <property type="project" value="TreeGrafter"/>
</dbReference>
<protein>
    <submittedName>
        <fullName evidence="3">LysR family transcriptional regulator</fullName>
    </submittedName>
</protein>
<dbReference type="InterPro" id="IPR005119">
    <property type="entry name" value="LysR_subst-bd"/>
</dbReference>
<evidence type="ECO:0000313" key="3">
    <source>
        <dbReference type="EMBL" id="EQD33835.1"/>
    </source>
</evidence>
<dbReference type="PANTHER" id="PTHR30537">
    <property type="entry name" value="HTH-TYPE TRANSCRIPTIONAL REGULATOR"/>
    <property type="match status" value="1"/>
</dbReference>
<reference evidence="3" key="2">
    <citation type="journal article" date="2014" name="ISME J.">
        <title>Microbial stratification in low pH oxic and suboxic macroscopic growths along an acid mine drainage.</title>
        <authorList>
            <person name="Mendez-Garcia C."/>
            <person name="Mesa V."/>
            <person name="Sprenger R.R."/>
            <person name="Richter M."/>
            <person name="Diez M.S."/>
            <person name="Solano J."/>
            <person name="Bargiela R."/>
            <person name="Golyshina O.V."/>
            <person name="Manteca A."/>
            <person name="Ramos J.L."/>
            <person name="Gallego J.R."/>
            <person name="Llorente I."/>
            <person name="Martins Dos Santos V.A."/>
            <person name="Jensen O.N."/>
            <person name="Pelaez A.I."/>
            <person name="Sanchez J."/>
            <person name="Ferrer M."/>
        </authorList>
    </citation>
    <scope>NUCLEOTIDE SEQUENCE</scope>
</reference>
<gene>
    <name evidence="3" type="ORF">B2A_12949</name>
</gene>
<comment type="similarity">
    <text evidence="1">Belongs to the LysR transcriptional regulatory family.</text>
</comment>
<dbReference type="EMBL" id="AUZZ01009350">
    <property type="protein sequence ID" value="EQD33835.1"/>
    <property type="molecule type" value="Genomic_DNA"/>
</dbReference>
<accession>T0ZV79</accession>
<organism evidence="3">
    <name type="scientific">mine drainage metagenome</name>
    <dbReference type="NCBI Taxonomy" id="410659"/>
    <lineage>
        <taxon>unclassified sequences</taxon>
        <taxon>metagenomes</taxon>
        <taxon>ecological metagenomes</taxon>
    </lineage>
</organism>